<name>D2SF57_GEOOG</name>
<evidence type="ECO:0000313" key="1">
    <source>
        <dbReference type="EMBL" id="ADB74747.1"/>
    </source>
</evidence>
<reference evidence="1 2" key="1">
    <citation type="journal article" date="2010" name="Stand. Genomic Sci.">
        <title>Complete genome sequence of Geodermatophilus obscurus type strain (G-20).</title>
        <authorList>
            <person name="Ivanova N."/>
            <person name="Sikorski J."/>
            <person name="Jando M."/>
            <person name="Munk C."/>
            <person name="Lapidus A."/>
            <person name="Glavina Del Rio T."/>
            <person name="Copeland A."/>
            <person name="Tice H."/>
            <person name="Cheng J.-F."/>
            <person name="Lucas S."/>
            <person name="Chen F."/>
            <person name="Nolan M."/>
            <person name="Bruce D."/>
            <person name="Goodwin L."/>
            <person name="Pitluck S."/>
            <person name="Mavromatis K."/>
            <person name="Mikhailova N."/>
            <person name="Pati A."/>
            <person name="Chen A."/>
            <person name="Palaniappan K."/>
            <person name="Land M."/>
            <person name="Hauser L."/>
            <person name="Chang Y.-J."/>
            <person name="Jeffries C.D."/>
            <person name="Meincke L."/>
            <person name="Brettin T."/>
            <person name="Detter J.C."/>
            <person name="Detter J.C."/>
            <person name="Rohde M."/>
            <person name="Goeker M."/>
            <person name="Bristow J."/>
            <person name="Eisen J.A."/>
            <person name="Markowitz V."/>
            <person name="Hugenholtz P."/>
            <person name="Kyrpides N.C."/>
            <person name="Klenk H.-P."/>
        </authorList>
    </citation>
    <scope>NUCLEOTIDE SEQUENCE [LARGE SCALE GENOMIC DNA]</scope>
    <source>
        <strain evidence="2">ATCC 25078 / DSM 43160 / JCM 3152 / KCC A-0152 / KCTC 9177 / NBRC 13315 / NRRL B-3577 / G-20</strain>
    </source>
</reference>
<dbReference type="EMBL" id="CP001867">
    <property type="protein sequence ID" value="ADB74747.1"/>
    <property type="molecule type" value="Genomic_DNA"/>
</dbReference>
<gene>
    <name evidence="1" type="ordered locus">Gobs_2059</name>
</gene>
<dbReference type="Proteomes" id="UP000001382">
    <property type="component" value="Chromosome"/>
</dbReference>
<protein>
    <submittedName>
        <fullName evidence="1">Uncharacterized protein</fullName>
    </submittedName>
</protein>
<dbReference type="HOGENOM" id="CLU_3216772_0_0_11"/>
<dbReference type="KEGG" id="gob:Gobs_2059"/>
<dbReference type="AlphaFoldDB" id="D2SF57"/>
<organism evidence="1 2">
    <name type="scientific">Geodermatophilus obscurus (strain ATCC 25078 / DSM 43160 / JCM 3152 / CCUG 61914 / KCC A-0152 / KCTC 9177 / NBRC 13315 / NRRL B-3577 / G-20)</name>
    <dbReference type="NCBI Taxonomy" id="526225"/>
    <lineage>
        <taxon>Bacteria</taxon>
        <taxon>Bacillati</taxon>
        <taxon>Actinomycetota</taxon>
        <taxon>Actinomycetes</taxon>
        <taxon>Geodermatophilales</taxon>
        <taxon>Geodermatophilaceae</taxon>
        <taxon>Geodermatophilus</taxon>
    </lineage>
</organism>
<proteinExistence type="predicted"/>
<accession>D2SF57</accession>
<keyword evidence="2" id="KW-1185">Reference proteome</keyword>
<evidence type="ECO:0000313" key="2">
    <source>
        <dbReference type="Proteomes" id="UP000001382"/>
    </source>
</evidence>
<dbReference type="STRING" id="526225.Gobs_2059"/>
<reference evidence="2" key="2">
    <citation type="submission" date="2010-01" db="EMBL/GenBank/DDBJ databases">
        <title>The complete genome of Geodermatophilus obscurus DSM 43160.</title>
        <authorList>
            <consortium name="US DOE Joint Genome Institute (JGI-PGF)"/>
            <person name="Lucas S."/>
            <person name="Copeland A."/>
            <person name="Lapidus A."/>
            <person name="Glavina del Rio T."/>
            <person name="Dalin E."/>
            <person name="Tice H."/>
            <person name="Bruce D."/>
            <person name="Goodwin L."/>
            <person name="Pitluck S."/>
            <person name="Kyrpides N."/>
            <person name="Mavromatis K."/>
            <person name="Ivanova N."/>
            <person name="Munk A.C."/>
            <person name="Brettin T."/>
            <person name="Detter J.C."/>
            <person name="Han C."/>
            <person name="Larimer F."/>
            <person name="Land M."/>
            <person name="Hauser L."/>
            <person name="Markowitz V."/>
            <person name="Cheng J.-F."/>
            <person name="Hugenholtz P."/>
            <person name="Woyke T."/>
            <person name="Wu D."/>
            <person name="Jando M."/>
            <person name="Schneider S."/>
            <person name="Klenk H.-P."/>
            <person name="Eisen J.A."/>
        </authorList>
    </citation>
    <scope>NUCLEOTIDE SEQUENCE [LARGE SCALE GENOMIC DNA]</scope>
    <source>
        <strain evidence="2">ATCC 25078 / DSM 43160 / JCM 3152 / KCC A-0152 / KCTC 9177 / NBRC 13315 / NRRL B-3577 / G-20</strain>
    </source>
</reference>
<sequence length="44" mass="4781">MAAGYSWSVLPSPVERDPVLSPYLVELCPVVPWPRADTPSVAAR</sequence>